<sequence>MGPGASRAGRREEGTHADPISRSSFLRRWDDELRGGPSFFEPSRHAASASPGASGTPREDDWQVDYWSGSGLVHTPLAFRWYASDCDDAAEDALIPRPAAVEACDLPRTQSAGSRDGPATHYSSSPAPPVQLWDEARPDYLEKVRCRARIRLIGINAKLGTFHLRMRCHWSFRASSLDEQAEVDFRGTPGIRMPGVSVAVEESRIWKDVTQTGLTTIFWRGTSLFAITGHKAFRMEDFPYDRHILNLEKLEFVWRFAPFQQEETEACDYFKSMDVVDFTVLTYSMVPEWRPFPAYVIARDETSPVGDLGVPTCCSQFTLRLRIQRKHWYYARQVFLISTCITCVSCFPLAIPNKRDFVDERLDLYMGGLLTLITFKYGINKVLPSVPYTTFLDNFLLLQVVMLAWLSLQTCVGFGLRDMLWWLEIAWDWSTNLAAFISVLLFWVLCTAYSFYVRPYLRKPWSTVMRCERECGNLDEFESPDELDE</sequence>
<keyword evidence="2" id="KW-0472">Membrane</keyword>
<dbReference type="Proteomes" id="UP001189429">
    <property type="component" value="Unassembled WGS sequence"/>
</dbReference>
<feature type="compositionally biased region" description="Low complexity" evidence="1">
    <location>
        <begin position="45"/>
        <end position="55"/>
    </location>
</feature>
<reference evidence="3" key="1">
    <citation type="submission" date="2023-10" db="EMBL/GenBank/DDBJ databases">
        <authorList>
            <person name="Chen Y."/>
            <person name="Shah S."/>
            <person name="Dougan E. K."/>
            <person name="Thang M."/>
            <person name="Chan C."/>
        </authorList>
    </citation>
    <scope>NUCLEOTIDE SEQUENCE [LARGE SCALE GENOMIC DNA]</scope>
</reference>
<feature type="region of interest" description="Disordered" evidence="1">
    <location>
        <begin position="108"/>
        <end position="130"/>
    </location>
</feature>
<evidence type="ECO:0000313" key="3">
    <source>
        <dbReference type="EMBL" id="CAK0847836.1"/>
    </source>
</evidence>
<feature type="transmembrane region" description="Helical" evidence="2">
    <location>
        <begin position="429"/>
        <end position="452"/>
    </location>
</feature>
<evidence type="ECO:0000313" key="4">
    <source>
        <dbReference type="Proteomes" id="UP001189429"/>
    </source>
</evidence>
<feature type="transmembrane region" description="Helical" evidence="2">
    <location>
        <begin position="395"/>
        <end position="417"/>
    </location>
</feature>
<feature type="transmembrane region" description="Helical" evidence="2">
    <location>
        <begin position="329"/>
        <end position="352"/>
    </location>
</feature>
<proteinExistence type="predicted"/>
<dbReference type="EMBL" id="CAUYUJ010014934">
    <property type="protein sequence ID" value="CAK0847836.1"/>
    <property type="molecule type" value="Genomic_DNA"/>
</dbReference>
<evidence type="ECO:0008006" key="5">
    <source>
        <dbReference type="Google" id="ProtNLM"/>
    </source>
</evidence>
<feature type="region of interest" description="Disordered" evidence="1">
    <location>
        <begin position="1"/>
        <end position="61"/>
    </location>
</feature>
<organism evidence="3 4">
    <name type="scientific">Prorocentrum cordatum</name>
    <dbReference type="NCBI Taxonomy" id="2364126"/>
    <lineage>
        <taxon>Eukaryota</taxon>
        <taxon>Sar</taxon>
        <taxon>Alveolata</taxon>
        <taxon>Dinophyceae</taxon>
        <taxon>Prorocentrales</taxon>
        <taxon>Prorocentraceae</taxon>
        <taxon>Prorocentrum</taxon>
    </lineage>
</organism>
<accession>A0ABN9TP15</accession>
<evidence type="ECO:0000256" key="1">
    <source>
        <dbReference type="SAM" id="MobiDB-lite"/>
    </source>
</evidence>
<name>A0ABN9TP15_9DINO</name>
<comment type="caution">
    <text evidence="3">The sequence shown here is derived from an EMBL/GenBank/DDBJ whole genome shotgun (WGS) entry which is preliminary data.</text>
</comment>
<protein>
    <recommendedName>
        <fullName evidence="5">Neurotransmitter-gated ion-channel ligand-binding domain-containing protein</fullName>
    </recommendedName>
</protein>
<gene>
    <name evidence="3" type="ORF">PCOR1329_LOCUS40934</name>
</gene>
<evidence type="ECO:0000256" key="2">
    <source>
        <dbReference type="SAM" id="Phobius"/>
    </source>
</evidence>
<keyword evidence="2" id="KW-1133">Transmembrane helix</keyword>
<dbReference type="InterPro" id="IPR038050">
    <property type="entry name" value="Neuro_actylchol_rec"/>
</dbReference>
<dbReference type="Gene3D" id="1.20.58.390">
    <property type="entry name" value="Neurotransmitter-gated ion-channel transmembrane domain"/>
    <property type="match status" value="1"/>
</dbReference>
<keyword evidence="4" id="KW-1185">Reference proteome</keyword>
<keyword evidence="2" id="KW-0812">Transmembrane</keyword>